<reference evidence="3 4" key="1">
    <citation type="submission" date="2024-08" db="EMBL/GenBank/DDBJ databases">
        <authorList>
            <person name="Cucini C."/>
            <person name="Frati F."/>
        </authorList>
    </citation>
    <scope>NUCLEOTIDE SEQUENCE [LARGE SCALE GENOMIC DNA]</scope>
</reference>
<organism evidence="3 4">
    <name type="scientific">Orchesella dallaii</name>
    <dbReference type="NCBI Taxonomy" id="48710"/>
    <lineage>
        <taxon>Eukaryota</taxon>
        <taxon>Metazoa</taxon>
        <taxon>Ecdysozoa</taxon>
        <taxon>Arthropoda</taxon>
        <taxon>Hexapoda</taxon>
        <taxon>Collembola</taxon>
        <taxon>Entomobryomorpha</taxon>
        <taxon>Entomobryoidea</taxon>
        <taxon>Orchesellidae</taxon>
        <taxon>Orchesellinae</taxon>
        <taxon>Orchesella</taxon>
    </lineage>
</organism>
<evidence type="ECO:0000256" key="2">
    <source>
        <dbReference type="SAM" id="MobiDB-lite"/>
    </source>
</evidence>
<evidence type="ECO:0000313" key="3">
    <source>
        <dbReference type="EMBL" id="CAL8143689.1"/>
    </source>
</evidence>
<name>A0ABP1S4U9_9HEXA</name>
<feature type="compositionally biased region" description="Polar residues" evidence="2">
    <location>
        <begin position="44"/>
        <end position="89"/>
    </location>
</feature>
<proteinExistence type="predicted"/>
<keyword evidence="4" id="KW-1185">Reference proteome</keyword>
<feature type="compositionally biased region" description="Low complexity" evidence="2">
    <location>
        <begin position="18"/>
        <end position="30"/>
    </location>
</feature>
<dbReference type="EMBL" id="CAXLJM020000160">
    <property type="protein sequence ID" value="CAL8143689.1"/>
    <property type="molecule type" value="Genomic_DNA"/>
</dbReference>
<accession>A0ABP1S4U9</accession>
<gene>
    <name evidence="3" type="ORF">ODALV1_LOCUS29813</name>
</gene>
<feature type="coiled-coil region" evidence="1">
    <location>
        <begin position="185"/>
        <end position="342"/>
    </location>
</feature>
<evidence type="ECO:0000256" key="1">
    <source>
        <dbReference type="SAM" id="Coils"/>
    </source>
</evidence>
<comment type="caution">
    <text evidence="3">The sequence shown here is derived from an EMBL/GenBank/DDBJ whole genome shotgun (WGS) entry which is preliminary data.</text>
</comment>
<evidence type="ECO:0000313" key="4">
    <source>
        <dbReference type="Proteomes" id="UP001642540"/>
    </source>
</evidence>
<feature type="region of interest" description="Disordered" evidence="2">
    <location>
        <begin position="1"/>
        <end position="148"/>
    </location>
</feature>
<feature type="compositionally biased region" description="Polar residues" evidence="2">
    <location>
        <begin position="1"/>
        <end position="12"/>
    </location>
</feature>
<keyword evidence="1" id="KW-0175">Coiled coil</keyword>
<protein>
    <submittedName>
        <fullName evidence="3">Uncharacterized protein</fullName>
    </submittedName>
</protein>
<dbReference type="Proteomes" id="UP001642540">
    <property type="component" value="Unassembled WGS sequence"/>
</dbReference>
<feature type="compositionally biased region" description="Polar residues" evidence="2">
    <location>
        <begin position="101"/>
        <end position="116"/>
    </location>
</feature>
<sequence length="370" mass="42103">MDNASTQKVLNSNKRRASSASSTSSSSSSALRQDSPAKKKQHVRNNGSKSDSTGSVTTTPKLPGTSNCTLRRSSRQSLTPNIEQRTSSIPELVEVDDSAVSMPTFSDVDGNSTQRGEVQAPGAKRQRRTCRSTPSSVHDSDDESLMDFNFHEPTDNIFEKMRKDREKAANLLAKDGELLKAQNSWRDMQTRIADLEKKYETQRNKNKVLLAVCSKKQQQSDSVLNDKMKLKEENFALQVKIRELEFQIQKKDTELKIKNTNENSMKESMDKLQRESATKEAECHRLQIANAQIQMKLAEHQEEYQQNMLKKEEERRALQRKNEELKGEVETVKNQAEAFRVKFLETWKKGSGKTMHEMETLALSWGNGQK</sequence>